<dbReference type="RefSeq" id="WP_119703109.1">
    <property type="nucleotide sequence ID" value="NZ_JBHSOI010000001.1"/>
</dbReference>
<accession>A0A371PAL2</accession>
<evidence type="ECO:0000313" key="1">
    <source>
        <dbReference type="EMBL" id="REK72995.1"/>
    </source>
</evidence>
<dbReference type="AlphaFoldDB" id="A0A371PAL2"/>
<sequence>MSAGDLRRHVAQLDDLARDLSALGLHAEVEIQSGRRGRWLVTPGVGVRTISSVRRWRHHGLHVVRLGAEVLHLTTDDLELVVLAAADLAVHGRPTLGLGSAGEYCLTSARPILVRHPSRPELWWFTTAGELAPLGGLETGLSQIGRVSARLSRAVRHDHVGATAVSVREQP</sequence>
<proteinExistence type="predicted"/>
<dbReference type="OrthoDB" id="9838781at2"/>
<protein>
    <submittedName>
        <fullName evidence="1">Uncharacterized protein</fullName>
    </submittedName>
</protein>
<keyword evidence="2" id="KW-1185">Reference proteome</keyword>
<comment type="caution">
    <text evidence="1">The sequence shown here is derived from an EMBL/GenBank/DDBJ whole genome shotgun (WGS) entry which is preliminary data.</text>
</comment>
<evidence type="ECO:0000313" key="2">
    <source>
        <dbReference type="Proteomes" id="UP000265581"/>
    </source>
</evidence>
<dbReference type="Proteomes" id="UP000265581">
    <property type="component" value="Unassembled WGS sequence"/>
</dbReference>
<reference evidence="1 2" key="1">
    <citation type="submission" date="2018-08" db="EMBL/GenBank/DDBJ databases">
        <title>Aeromicrobium sp. M2KJ-4, whole genome shotgun sequence.</title>
        <authorList>
            <person name="Tuo L."/>
        </authorList>
    </citation>
    <scope>NUCLEOTIDE SEQUENCE [LARGE SCALE GENOMIC DNA]</scope>
    <source>
        <strain evidence="1 2">M2KJ-4</strain>
    </source>
</reference>
<name>A0A371PAL2_9ACTN</name>
<gene>
    <name evidence="1" type="ORF">DX116_05235</name>
</gene>
<dbReference type="EMBL" id="QUBR01000001">
    <property type="protein sequence ID" value="REK72995.1"/>
    <property type="molecule type" value="Genomic_DNA"/>
</dbReference>
<organism evidence="1 2">
    <name type="scientific">Aeromicrobium endophyticum</name>
    <dbReference type="NCBI Taxonomy" id="2292704"/>
    <lineage>
        <taxon>Bacteria</taxon>
        <taxon>Bacillati</taxon>
        <taxon>Actinomycetota</taxon>
        <taxon>Actinomycetes</taxon>
        <taxon>Propionibacteriales</taxon>
        <taxon>Nocardioidaceae</taxon>
        <taxon>Aeromicrobium</taxon>
    </lineage>
</organism>